<dbReference type="InterPro" id="IPR036388">
    <property type="entry name" value="WH-like_DNA-bd_sf"/>
</dbReference>
<dbReference type="InterPro" id="IPR005119">
    <property type="entry name" value="LysR_subst-bd"/>
</dbReference>
<dbReference type="InterPro" id="IPR000847">
    <property type="entry name" value="LysR_HTH_N"/>
</dbReference>
<dbReference type="EMBL" id="JAUSRR010000003">
    <property type="protein sequence ID" value="MDP9922645.1"/>
    <property type="molecule type" value="Genomic_DNA"/>
</dbReference>
<evidence type="ECO:0000313" key="6">
    <source>
        <dbReference type="EMBL" id="MDP9922645.1"/>
    </source>
</evidence>
<dbReference type="AlphaFoldDB" id="A0AAW8DSX7"/>
<dbReference type="InterPro" id="IPR050176">
    <property type="entry name" value="LTTR"/>
</dbReference>
<dbReference type="PROSITE" id="PS50931">
    <property type="entry name" value="HTH_LYSR"/>
    <property type="match status" value="1"/>
</dbReference>
<evidence type="ECO:0000256" key="3">
    <source>
        <dbReference type="ARBA" id="ARBA00023125"/>
    </source>
</evidence>
<evidence type="ECO:0000256" key="2">
    <source>
        <dbReference type="ARBA" id="ARBA00023015"/>
    </source>
</evidence>
<accession>A0AAW8DSX7</accession>
<dbReference type="GO" id="GO:0003700">
    <property type="term" value="F:DNA-binding transcription factor activity"/>
    <property type="evidence" value="ECO:0007669"/>
    <property type="project" value="InterPro"/>
</dbReference>
<evidence type="ECO:0000259" key="5">
    <source>
        <dbReference type="PROSITE" id="PS50931"/>
    </source>
</evidence>
<sequence length="282" mass="31530">METRDLDMGLLRTFVAAAERESFAVAAARVFRTQAAVSLQMQRLEAVVGCALFTRVGRNKRLSDQGVRLLEYARRILSLNDEAYRAMTQEVFEYPVKIGACADAVDTLMPEYLEMCAETYPSLRIDIQVGRSRWLASALRRGDVDLVVDVASHEEFHHVVLRTSPVVWLAGARFHYQQSLALPLVLIDSACPFRGMALEALAQQERNWRPTFQTSTLAGIRAALRAGLGITPRTIEMLTSDMKVVDHELGLPPLPSISYRLYSRVNDCSESAQKFSALIAPR</sequence>
<dbReference type="SUPFAM" id="SSF53850">
    <property type="entry name" value="Periplasmic binding protein-like II"/>
    <property type="match status" value="1"/>
</dbReference>
<evidence type="ECO:0000256" key="4">
    <source>
        <dbReference type="ARBA" id="ARBA00023163"/>
    </source>
</evidence>
<organism evidence="6 7">
    <name type="scientific">Variovorax boronicumulans</name>
    <dbReference type="NCBI Taxonomy" id="436515"/>
    <lineage>
        <taxon>Bacteria</taxon>
        <taxon>Pseudomonadati</taxon>
        <taxon>Pseudomonadota</taxon>
        <taxon>Betaproteobacteria</taxon>
        <taxon>Burkholderiales</taxon>
        <taxon>Comamonadaceae</taxon>
        <taxon>Variovorax</taxon>
    </lineage>
</organism>
<comment type="caution">
    <text evidence="6">The sequence shown here is derived from an EMBL/GenBank/DDBJ whole genome shotgun (WGS) entry which is preliminary data.</text>
</comment>
<dbReference type="Pfam" id="PF00126">
    <property type="entry name" value="HTH_1"/>
    <property type="match status" value="1"/>
</dbReference>
<name>A0AAW8DSX7_9BURK</name>
<dbReference type="PANTHER" id="PTHR30579:SF7">
    <property type="entry name" value="HTH-TYPE TRANSCRIPTIONAL REGULATOR LRHA-RELATED"/>
    <property type="match status" value="1"/>
</dbReference>
<comment type="similarity">
    <text evidence="1">Belongs to the LysR transcriptional regulatory family.</text>
</comment>
<dbReference type="InterPro" id="IPR036390">
    <property type="entry name" value="WH_DNA-bd_sf"/>
</dbReference>
<dbReference type="SUPFAM" id="SSF46785">
    <property type="entry name" value="Winged helix' DNA-binding domain"/>
    <property type="match status" value="1"/>
</dbReference>
<dbReference type="Proteomes" id="UP001244295">
    <property type="component" value="Unassembled WGS sequence"/>
</dbReference>
<protein>
    <submittedName>
        <fullName evidence="6">DNA-binding transcriptional LysR family regulator</fullName>
    </submittedName>
</protein>
<keyword evidence="3 6" id="KW-0238">DNA-binding</keyword>
<evidence type="ECO:0000256" key="1">
    <source>
        <dbReference type="ARBA" id="ARBA00009437"/>
    </source>
</evidence>
<dbReference type="Pfam" id="PF03466">
    <property type="entry name" value="LysR_substrate"/>
    <property type="match status" value="1"/>
</dbReference>
<gene>
    <name evidence="6" type="ORF">J2W25_001666</name>
</gene>
<proteinExistence type="inferred from homology"/>
<dbReference type="PANTHER" id="PTHR30579">
    <property type="entry name" value="TRANSCRIPTIONAL REGULATOR"/>
    <property type="match status" value="1"/>
</dbReference>
<dbReference type="PRINTS" id="PR00039">
    <property type="entry name" value="HTHLYSR"/>
</dbReference>
<keyword evidence="4" id="KW-0804">Transcription</keyword>
<dbReference type="GO" id="GO:0003677">
    <property type="term" value="F:DNA binding"/>
    <property type="evidence" value="ECO:0007669"/>
    <property type="project" value="UniProtKB-KW"/>
</dbReference>
<dbReference type="Gene3D" id="3.40.190.10">
    <property type="entry name" value="Periplasmic binding protein-like II"/>
    <property type="match status" value="2"/>
</dbReference>
<dbReference type="RefSeq" id="WP_307636253.1">
    <property type="nucleotide sequence ID" value="NZ_JAUSRR010000003.1"/>
</dbReference>
<reference evidence="6" key="1">
    <citation type="submission" date="2023-07" db="EMBL/GenBank/DDBJ databases">
        <title>Sorghum-associated microbial communities from plants grown in Nebraska, USA.</title>
        <authorList>
            <person name="Schachtman D."/>
        </authorList>
    </citation>
    <scope>NUCLEOTIDE SEQUENCE</scope>
    <source>
        <strain evidence="6">DS2795</strain>
    </source>
</reference>
<keyword evidence="2" id="KW-0805">Transcription regulation</keyword>
<evidence type="ECO:0000313" key="7">
    <source>
        <dbReference type="Proteomes" id="UP001244295"/>
    </source>
</evidence>
<dbReference type="Gene3D" id="1.10.10.10">
    <property type="entry name" value="Winged helix-like DNA-binding domain superfamily/Winged helix DNA-binding domain"/>
    <property type="match status" value="1"/>
</dbReference>
<feature type="domain" description="HTH lysR-type" evidence="5">
    <location>
        <begin position="6"/>
        <end position="63"/>
    </location>
</feature>